<feature type="domain" description="Protein kinase" evidence="7">
    <location>
        <begin position="11"/>
        <end position="265"/>
    </location>
</feature>
<dbReference type="InterPro" id="IPR011009">
    <property type="entry name" value="Kinase-like_dom_sf"/>
</dbReference>
<evidence type="ECO:0000256" key="1">
    <source>
        <dbReference type="ARBA" id="ARBA00022679"/>
    </source>
</evidence>
<evidence type="ECO:0000256" key="4">
    <source>
        <dbReference type="ARBA" id="ARBA00022840"/>
    </source>
</evidence>
<dbReference type="STRING" id="494016.SAMN04487965_2933"/>
<dbReference type="AlphaFoldDB" id="A0A1M5FIJ8"/>
<accession>A0A1M5FIJ8</accession>
<dbReference type="PANTHER" id="PTHR43289:SF6">
    <property type="entry name" value="SERINE_THREONINE-PROTEIN KINASE NEKL-3"/>
    <property type="match status" value="1"/>
</dbReference>
<dbReference type="PROSITE" id="PS00108">
    <property type="entry name" value="PROTEIN_KINASE_ST"/>
    <property type="match status" value="1"/>
</dbReference>
<protein>
    <submittedName>
        <fullName evidence="8">Serine/threonine protein kinase</fullName>
    </submittedName>
</protein>
<dbReference type="InterPro" id="IPR008271">
    <property type="entry name" value="Ser/Thr_kinase_AS"/>
</dbReference>
<reference evidence="9" key="1">
    <citation type="submission" date="2016-11" db="EMBL/GenBank/DDBJ databases">
        <authorList>
            <person name="Varghese N."/>
            <person name="Submissions S."/>
        </authorList>
    </citation>
    <scope>NUCLEOTIDE SEQUENCE [LARGE SCALE GENOMIC DNA]</scope>
    <source>
        <strain evidence="9">CGMCC 1.7063</strain>
    </source>
</reference>
<dbReference type="Gene3D" id="3.30.200.20">
    <property type="entry name" value="Phosphorylase Kinase, domain 1"/>
    <property type="match status" value="1"/>
</dbReference>
<dbReference type="GO" id="GO:0005524">
    <property type="term" value="F:ATP binding"/>
    <property type="evidence" value="ECO:0007669"/>
    <property type="project" value="UniProtKB-UniRule"/>
</dbReference>
<dbReference type="Proteomes" id="UP000184170">
    <property type="component" value="Unassembled WGS sequence"/>
</dbReference>
<evidence type="ECO:0000313" key="8">
    <source>
        <dbReference type="EMBL" id="SHF91239.1"/>
    </source>
</evidence>
<keyword evidence="3 8" id="KW-0418">Kinase</keyword>
<dbReference type="SUPFAM" id="SSF56112">
    <property type="entry name" value="Protein kinase-like (PK-like)"/>
    <property type="match status" value="1"/>
</dbReference>
<keyword evidence="9" id="KW-1185">Reference proteome</keyword>
<keyword evidence="1" id="KW-0808">Transferase</keyword>
<keyword evidence="2 5" id="KW-0547">Nucleotide-binding</keyword>
<dbReference type="Gene3D" id="1.10.510.10">
    <property type="entry name" value="Transferase(Phosphotransferase) domain 1"/>
    <property type="match status" value="1"/>
</dbReference>
<sequence>MDSPDIRIPGYTIHSAIGHGGMASVYLATQESLNRKVAIKVLRNSSEAGIGERFINEARYIASLNSPHVITIYDISRLESGDCYIAMEFIGGGDVTENLARLSTPQSMLDMIRQVAQGLAVVHDNGIIHRDVKPTNILFRGDGTAVLTDFGIAKDLDSDSDLTQAGFSLGSPSYSSPEQAQCLPIDATTDIYSLGVVLLELLLGYNPFKGDSHTSTALNHIQLPLPALPDEFDYLAPLLNRMLAKLPQQRCPSCVELVADIDEILEAGVCEQGGKSSSPRPRSFLNRLPRLPGGIKRGLAAGAASALLMAVYFGVFHQSESEREIERLLGQAEQSMEAGRYLAPVGENARDFYRQVLLLDSTNLKALLGVKTAEHRQLDIYLEQGAQALKRGRLQRPEGDNALLYFRRALTIDASNARAHAGIAQVIDEYIRLARAEIIDSDYSGAHYYVDSGLNVAPNNEVLLSLSTELKQKQEQSRPREPEYREARPQLAPPPQRKSPTVRTVIRGVLDKLRTTISGD</sequence>
<proteinExistence type="predicted"/>
<name>A0A1M5FIJ8_9GAMM</name>
<dbReference type="EMBL" id="FQVA01000004">
    <property type="protein sequence ID" value="SHF91239.1"/>
    <property type="molecule type" value="Genomic_DNA"/>
</dbReference>
<dbReference type="InterPro" id="IPR011990">
    <property type="entry name" value="TPR-like_helical_dom_sf"/>
</dbReference>
<evidence type="ECO:0000256" key="2">
    <source>
        <dbReference type="ARBA" id="ARBA00022741"/>
    </source>
</evidence>
<gene>
    <name evidence="8" type="ORF">SAMN04487965_2933</name>
</gene>
<organism evidence="8 9">
    <name type="scientific">Microbulbifer donghaiensis</name>
    <dbReference type="NCBI Taxonomy" id="494016"/>
    <lineage>
        <taxon>Bacteria</taxon>
        <taxon>Pseudomonadati</taxon>
        <taxon>Pseudomonadota</taxon>
        <taxon>Gammaproteobacteria</taxon>
        <taxon>Cellvibrionales</taxon>
        <taxon>Microbulbiferaceae</taxon>
        <taxon>Microbulbifer</taxon>
    </lineage>
</organism>
<dbReference type="PROSITE" id="PS00107">
    <property type="entry name" value="PROTEIN_KINASE_ATP"/>
    <property type="match status" value="1"/>
</dbReference>
<evidence type="ECO:0000259" key="7">
    <source>
        <dbReference type="PROSITE" id="PS50011"/>
    </source>
</evidence>
<dbReference type="PANTHER" id="PTHR43289">
    <property type="entry name" value="MITOGEN-ACTIVATED PROTEIN KINASE KINASE KINASE 20-RELATED"/>
    <property type="match status" value="1"/>
</dbReference>
<evidence type="ECO:0000313" key="9">
    <source>
        <dbReference type="Proteomes" id="UP000184170"/>
    </source>
</evidence>
<dbReference type="InterPro" id="IPR000719">
    <property type="entry name" value="Prot_kinase_dom"/>
</dbReference>
<evidence type="ECO:0000256" key="6">
    <source>
        <dbReference type="SAM" id="MobiDB-lite"/>
    </source>
</evidence>
<evidence type="ECO:0000256" key="5">
    <source>
        <dbReference type="PROSITE-ProRule" id="PRU10141"/>
    </source>
</evidence>
<dbReference type="RefSeq" id="WP_073276446.1">
    <property type="nucleotide sequence ID" value="NZ_FQVA01000004.1"/>
</dbReference>
<dbReference type="InterPro" id="IPR017441">
    <property type="entry name" value="Protein_kinase_ATP_BS"/>
</dbReference>
<feature type="compositionally biased region" description="Basic and acidic residues" evidence="6">
    <location>
        <begin position="470"/>
        <end position="488"/>
    </location>
</feature>
<keyword evidence="8" id="KW-0723">Serine/threonine-protein kinase</keyword>
<evidence type="ECO:0000256" key="3">
    <source>
        <dbReference type="ARBA" id="ARBA00022777"/>
    </source>
</evidence>
<dbReference type="Pfam" id="PF00069">
    <property type="entry name" value="Pkinase"/>
    <property type="match status" value="1"/>
</dbReference>
<dbReference type="CDD" id="cd14014">
    <property type="entry name" value="STKc_PknB_like"/>
    <property type="match status" value="1"/>
</dbReference>
<dbReference type="GO" id="GO:0004674">
    <property type="term" value="F:protein serine/threonine kinase activity"/>
    <property type="evidence" value="ECO:0007669"/>
    <property type="project" value="UniProtKB-KW"/>
</dbReference>
<keyword evidence="4 5" id="KW-0067">ATP-binding</keyword>
<dbReference type="Gene3D" id="1.25.40.10">
    <property type="entry name" value="Tetratricopeptide repeat domain"/>
    <property type="match status" value="1"/>
</dbReference>
<dbReference type="PROSITE" id="PS50011">
    <property type="entry name" value="PROTEIN_KINASE_DOM"/>
    <property type="match status" value="1"/>
</dbReference>
<feature type="region of interest" description="Disordered" evidence="6">
    <location>
        <begin position="470"/>
        <end position="503"/>
    </location>
</feature>
<dbReference type="SMART" id="SM00220">
    <property type="entry name" value="S_TKc"/>
    <property type="match status" value="1"/>
</dbReference>
<feature type="binding site" evidence="5">
    <location>
        <position position="40"/>
    </location>
    <ligand>
        <name>ATP</name>
        <dbReference type="ChEBI" id="CHEBI:30616"/>
    </ligand>
</feature>
<dbReference type="SUPFAM" id="SSF48452">
    <property type="entry name" value="TPR-like"/>
    <property type="match status" value="1"/>
</dbReference>